<dbReference type="PANTHER" id="PTHR30346:SF28">
    <property type="entry name" value="HTH-TYPE TRANSCRIPTIONAL REGULATOR CYNR"/>
    <property type="match status" value="1"/>
</dbReference>
<accession>A0A9X2B255</accession>
<dbReference type="InterPro" id="IPR005119">
    <property type="entry name" value="LysR_subst-bd"/>
</dbReference>
<comment type="caution">
    <text evidence="7">The sequence shown here is derived from an EMBL/GenBank/DDBJ whole genome shotgun (WGS) entry which is preliminary data.</text>
</comment>
<dbReference type="GO" id="GO:0003700">
    <property type="term" value="F:DNA-binding transcription factor activity"/>
    <property type="evidence" value="ECO:0007669"/>
    <property type="project" value="InterPro"/>
</dbReference>
<dbReference type="Gene3D" id="1.10.10.10">
    <property type="entry name" value="Winged helix-like DNA-binding domain superfamily/Winged helix DNA-binding domain"/>
    <property type="match status" value="1"/>
</dbReference>
<organism evidence="7 8">
    <name type="scientific">Corynebacterium kalidii</name>
    <dbReference type="NCBI Taxonomy" id="2931982"/>
    <lineage>
        <taxon>Bacteria</taxon>
        <taxon>Bacillati</taxon>
        <taxon>Actinomycetota</taxon>
        <taxon>Actinomycetes</taxon>
        <taxon>Mycobacteriales</taxon>
        <taxon>Corynebacteriaceae</taxon>
        <taxon>Corynebacterium</taxon>
    </lineage>
</organism>
<dbReference type="Proteomes" id="UP001139207">
    <property type="component" value="Unassembled WGS sequence"/>
</dbReference>
<evidence type="ECO:0000256" key="5">
    <source>
        <dbReference type="ARBA" id="ARBA00023163"/>
    </source>
</evidence>
<name>A0A9X2B255_9CORY</name>
<sequence>MNIDLHQLAVFVEVSRTRNVARAAENLGLTPSPVSRTLRTLEHRTGPLFHRAHHDMQLTDHGRALLGTAVSILQLSRVFEDKAAGVERTLRYGATPWVPDSYADAFRTAVGLSGITPEDTASEVSVTLLEKLRFGEIDMALVHLPVDLPDISSLALGNYTFDLMAAADDPLVRIAADGPVPLAALRGRQVVTLPFSQMQPDSGSNVRDWFIQAGVTDITEVTFSDYAVLTSRLARTHEISIGARGHSLSQVRGTDGKVVMLPVKDPQPQFEIGVVWRSAATARREEIDRVVAALTDRFRN</sequence>
<evidence type="ECO:0000256" key="4">
    <source>
        <dbReference type="ARBA" id="ARBA00023159"/>
    </source>
</evidence>
<dbReference type="Pfam" id="PF00126">
    <property type="entry name" value="HTH_1"/>
    <property type="match status" value="1"/>
</dbReference>
<evidence type="ECO:0000313" key="8">
    <source>
        <dbReference type="Proteomes" id="UP001139207"/>
    </source>
</evidence>
<evidence type="ECO:0000256" key="2">
    <source>
        <dbReference type="ARBA" id="ARBA00023015"/>
    </source>
</evidence>
<dbReference type="GO" id="GO:0032993">
    <property type="term" value="C:protein-DNA complex"/>
    <property type="evidence" value="ECO:0007669"/>
    <property type="project" value="TreeGrafter"/>
</dbReference>
<keyword evidence="4" id="KW-0010">Activator</keyword>
<protein>
    <submittedName>
        <fullName evidence="7">LysR family transcriptional regulator</fullName>
    </submittedName>
</protein>
<keyword evidence="3" id="KW-0238">DNA-binding</keyword>
<reference evidence="7" key="1">
    <citation type="submission" date="2022-04" db="EMBL/GenBank/DDBJ databases">
        <title>Corynebacterium kalidii LD5P10.</title>
        <authorList>
            <person name="Sun J.Q."/>
        </authorList>
    </citation>
    <scope>NUCLEOTIDE SEQUENCE</scope>
    <source>
        <strain evidence="7">LD5P10</strain>
    </source>
</reference>
<dbReference type="SUPFAM" id="SSF46785">
    <property type="entry name" value="Winged helix' DNA-binding domain"/>
    <property type="match status" value="1"/>
</dbReference>
<evidence type="ECO:0000313" key="7">
    <source>
        <dbReference type="EMBL" id="MCJ7858405.1"/>
    </source>
</evidence>
<dbReference type="SUPFAM" id="SSF53850">
    <property type="entry name" value="Periplasmic binding protein-like II"/>
    <property type="match status" value="1"/>
</dbReference>
<dbReference type="Gene3D" id="3.40.190.10">
    <property type="entry name" value="Periplasmic binding protein-like II"/>
    <property type="match status" value="2"/>
</dbReference>
<dbReference type="PANTHER" id="PTHR30346">
    <property type="entry name" value="TRANSCRIPTIONAL DUAL REGULATOR HCAR-RELATED"/>
    <property type="match status" value="1"/>
</dbReference>
<feature type="domain" description="HTH lysR-type" evidence="6">
    <location>
        <begin position="3"/>
        <end position="59"/>
    </location>
</feature>
<keyword evidence="5" id="KW-0804">Transcription</keyword>
<keyword evidence="2" id="KW-0805">Transcription regulation</keyword>
<dbReference type="InterPro" id="IPR036388">
    <property type="entry name" value="WH-like_DNA-bd_sf"/>
</dbReference>
<dbReference type="PROSITE" id="PS50931">
    <property type="entry name" value="HTH_LYSR"/>
    <property type="match status" value="1"/>
</dbReference>
<dbReference type="RefSeq" id="WP_244804130.1">
    <property type="nucleotide sequence ID" value="NZ_JALIEA010000012.1"/>
</dbReference>
<comment type="similarity">
    <text evidence="1">Belongs to the LysR transcriptional regulatory family.</text>
</comment>
<evidence type="ECO:0000256" key="1">
    <source>
        <dbReference type="ARBA" id="ARBA00009437"/>
    </source>
</evidence>
<dbReference type="GO" id="GO:0003677">
    <property type="term" value="F:DNA binding"/>
    <property type="evidence" value="ECO:0007669"/>
    <property type="project" value="UniProtKB-KW"/>
</dbReference>
<dbReference type="Pfam" id="PF03466">
    <property type="entry name" value="LysR_substrate"/>
    <property type="match status" value="1"/>
</dbReference>
<proteinExistence type="inferred from homology"/>
<dbReference type="CDD" id="cd05466">
    <property type="entry name" value="PBP2_LTTR_substrate"/>
    <property type="match status" value="1"/>
</dbReference>
<keyword evidence="8" id="KW-1185">Reference proteome</keyword>
<dbReference type="EMBL" id="JALIEA010000012">
    <property type="protein sequence ID" value="MCJ7858405.1"/>
    <property type="molecule type" value="Genomic_DNA"/>
</dbReference>
<dbReference type="InterPro" id="IPR036390">
    <property type="entry name" value="WH_DNA-bd_sf"/>
</dbReference>
<dbReference type="AlphaFoldDB" id="A0A9X2B255"/>
<gene>
    <name evidence="7" type="ORF">MUN33_06705</name>
</gene>
<evidence type="ECO:0000259" key="6">
    <source>
        <dbReference type="PROSITE" id="PS50931"/>
    </source>
</evidence>
<dbReference type="InterPro" id="IPR000847">
    <property type="entry name" value="LysR_HTH_N"/>
</dbReference>
<evidence type="ECO:0000256" key="3">
    <source>
        <dbReference type="ARBA" id="ARBA00023125"/>
    </source>
</evidence>